<dbReference type="SUPFAM" id="SSF56219">
    <property type="entry name" value="DNase I-like"/>
    <property type="match status" value="1"/>
</dbReference>
<dbReference type="InterPro" id="IPR000477">
    <property type="entry name" value="RT_dom"/>
</dbReference>
<dbReference type="Ensembl" id="ENSLLET00000003505.1">
    <property type="protein sequence ID" value="ENSLLEP00000003343.1"/>
    <property type="gene ID" value="ENSLLEG00000002157.1"/>
</dbReference>
<dbReference type="OrthoDB" id="414666at2759"/>
<proteinExistence type="predicted"/>
<dbReference type="SUPFAM" id="SSF56672">
    <property type="entry name" value="DNA/RNA polymerases"/>
    <property type="match status" value="1"/>
</dbReference>
<name>A0A8C5P7D0_9ANUR</name>
<reference evidence="2" key="2">
    <citation type="submission" date="2025-09" db="UniProtKB">
        <authorList>
            <consortium name="Ensembl"/>
        </authorList>
    </citation>
    <scope>IDENTIFICATION</scope>
</reference>
<protein>
    <recommendedName>
        <fullName evidence="1">Reverse transcriptase domain-containing protein</fullName>
    </recommendedName>
</protein>
<dbReference type="InterPro" id="IPR005135">
    <property type="entry name" value="Endo/exonuclease/phosphatase"/>
</dbReference>
<dbReference type="Gene3D" id="3.60.10.10">
    <property type="entry name" value="Endonuclease/exonuclease/phosphatase"/>
    <property type="match status" value="1"/>
</dbReference>
<evidence type="ECO:0000259" key="1">
    <source>
        <dbReference type="PROSITE" id="PS50878"/>
    </source>
</evidence>
<dbReference type="GeneTree" id="ENSGT00940000165023"/>
<dbReference type="PANTHER" id="PTHR19446">
    <property type="entry name" value="REVERSE TRANSCRIPTASES"/>
    <property type="match status" value="1"/>
</dbReference>
<feature type="domain" description="Reverse transcriptase" evidence="1">
    <location>
        <begin position="510"/>
        <end position="784"/>
    </location>
</feature>
<dbReference type="GO" id="GO:0003824">
    <property type="term" value="F:catalytic activity"/>
    <property type="evidence" value="ECO:0007669"/>
    <property type="project" value="InterPro"/>
</dbReference>
<evidence type="ECO:0000313" key="3">
    <source>
        <dbReference type="Proteomes" id="UP000694569"/>
    </source>
</evidence>
<dbReference type="InterPro" id="IPR036691">
    <property type="entry name" value="Endo/exonu/phosph_ase_sf"/>
</dbReference>
<sequence>MPQPSGFTPQHLRCLTYNAKGLNIPEKRSRLLREAHANRTSVLFLQETHFRLGSAPQLLNSNFPQGYFSDFYGSKSRGVAILFSKTVPLIMEDVLTDRDGRFLFVRGSIAEKQYTFASLYLPNVDQHRCLRKILRQLSSFAEGTLVVAGDLNVPLDPRLDASAGRSSVPQCVLRHIRRSLDELQLVDIWRAFHAGERDYSFFSPVHASYSRLDYIFVRQCDVLLVDETYILAQTWSDHCPLLTVISSPLFRPSERQWRLNTSLLTDPLFVEEMDSCLRTFFTENDSPDIPVPTIWEAHKAVVRGAFISRATALKRNRTSLIQTLLNDIRDLELRHHTSALDLDYVQLTTKRKELNDILNADIRFAAQKAKCHFALLENKPGRLLARILRKRQQASYIARIKLPDGTLSSRPDHILDAFQRFYRNLYDMDRVPGSGPTVETIEAYLADKVTRTLRPEVSTLLDAPVTGEEILSVLRSLKGGKSPGPDGLPAEYYRAFSSTLAPRLLSLFSVLRDGAKFHAHTLSATIAVICKPGKEGSDVRNYRPISLLNADLKMLAKILAVRLAPHLPTLIHPDQVSFVPGREARDATTRVLGVMGLARRTRKGLLLLSTDAEKAFDRVRWSFMFAVLRRIGTGDSFLGWLQALYDNPTARVRANGMLSEVFDIHNGTRQGCPLSPLLFALTLEPLLTAIRLTTAIKGLHGQDSCHKVSAYADDLLFLVSDPDSSLPALTTVLETYGEVAGYRINQDKSEFLNVSLDQTAIRKIRDEYPFRHCAHRMKYLGVWLAPSTKQILEFIFFSILKTFRSDLSDWTGRMISWLGFDTSFVEIDTQTYGGGMDP</sequence>
<evidence type="ECO:0000313" key="2">
    <source>
        <dbReference type="Ensembl" id="ENSLLEP00000003343.1"/>
    </source>
</evidence>
<keyword evidence="3" id="KW-1185">Reference proteome</keyword>
<dbReference type="CDD" id="cd01650">
    <property type="entry name" value="RT_nLTR_like"/>
    <property type="match status" value="1"/>
</dbReference>
<dbReference type="Pfam" id="PF00078">
    <property type="entry name" value="RVT_1"/>
    <property type="match status" value="1"/>
</dbReference>
<reference evidence="2" key="1">
    <citation type="submission" date="2025-08" db="UniProtKB">
        <authorList>
            <consortium name="Ensembl"/>
        </authorList>
    </citation>
    <scope>IDENTIFICATION</scope>
</reference>
<dbReference type="Proteomes" id="UP000694569">
    <property type="component" value="Unplaced"/>
</dbReference>
<dbReference type="CDD" id="cd09076">
    <property type="entry name" value="L1-EN"/>
    <property type="match status" value="1"/>
</dbReference>
<dbReference type="AlphaFoldDB" id="A0A8C5P7D0"/>
<dbReference type="PROSITE" id="PS50878">
    <property type="entry name" value="RT_POL"/>
    <property type="match status" value="1"/>
</dbReference>
<dbReference type="InterPro" id="IPR043502">
    <property type="entry name" value="DNA/RNA_pol_sf"/>
</dbReference>
<organism evidence="2 3">
    <name type="scientific">Leptobrachium leishanense</name>
    <name type="common">Leishan spiny toad</name>
    <dbReference type="NCBI Taxonomy" id="445787"/>
    <lineage>
        <taxon>Eukaryota</taxon>
        <taxon>Metazoa</taxon>
        <taxon>Chordata</taxon>
        <taxon>Craniata</taxon>
        <taxon>Vertebrata</taxon>
        <taxon>Euteleostomi</taxon>
        <taxon>Amphibia</taxon>
        <taxon>Batrachia</taxon>
        <taxon>Anura</taxon>
        <taxon>Pelobatoidea</taxon>
        <taxon>Megophryidae</taxon>
        <taxon>Leptobrachium</taxon>
    </lineage>
</organism>
<dbReference type="Pfam" id="PF03372">
    <property type="entry name" value="Exo_endo_phos"/>
    <property type="match status" value="1"/>
</dbReference>
<accession>A0A8C5P7D0</accession>